<feature type="domain" description="Thioredoxin" evidence="2">
    <location>
        <begin position="27"/>
        <end position="147"/>
    </location>
</feature>
<name>A0A6I6A6S4_9PLAN</name>
<feature type="compositionally biased region" description="Low complexity" evidence="1">
    <location>
        <begin position="151"/>
        <end position="162"/>
    </location>
</feature>
<keyword evidence="4" id="KW-1185">Reference proteome</keyword>
<dbReference type="AlphaFoldDB" id="A0A6I6A6S4"/>
<accession>A0A6I6A6S4</accession>
<dbReference type="SUPFAM" id="SSF52833">
    <property type="entry name" value="Thioredoxin-like"/>
    <property type="match status" value="1"/>
</dbReference>
<protein>
    <submittedName>
        <fullName evidence="3">Thioredoxin</fullName>
    </submittedName>
</protein>
<proteinExistence type="predicted"/>
<gene>
    <name evidence="3" type="ORF">F1728_04825</name>
</gene>
<dbReference type="CDD" id="cd02947">
    <property type="entry name" value="TRX_family"/>
    <property type="match status" value="1"/>
</dbReference>
<dbReference type="KEGG" id="gim:F1728_04825"/>
<dbReference type="RefSeq" id="WP_155363148.1">
    <property type="nucleotide sequence ID" value="NZ_CP043930.1"/>
</dbReference>
<organism evidence="3 4">
    <name type="scientific">Gimesia benthica</name>
    <dbReference type="NCBI Taxonomy" id="2608982"/>
    <lineage>
        <taxon>Bacteria</taxon>
        <taxon>Pseudomonadati</taxon>
        <taxon>Planctomycetota</taxon>
        <taxon>Planctomycetia</taxon>
        <taxon>Planctomycetales</taxon>
        <taxon>Planctomycetaceae</taxon>
        <taxon>Gimesia</taxon>
    </lineage>
</organism>
<sequence length="162" mass="17685">MSYYVHLMSLITSGLIFLTGCSGNATPSQSRGVDLISLPVVSESELTDLLQNADRPVLIEFSVMTGCFRCDEMRPEVKQLRELLDDRVELARMDFNANQALARSLGANVCPSYVLFSNGQPLWTENYPVSGGVIASRILQNMTSHSREEPTGTSSGSTGNSF</sequence>
<dbReference type="InterPro" id="IPR013766">
    <property type="entry name" value="Thioredoxin_domain"/>
</dbReference>
<dbReference type="Pfam" id="PF00085">
    <property type="entry name" value="Thioredoxin"/>
    <property type="match status" value="1"/>
</dbReference>
<evidence type="ECO:0000313" key="3">
    <source>
        <dbReference type="EMBL" id="QGQ22057.1"/>
    </source>
</evidence>
<dbReference type="Proteomes" id="UP000427281">
    <property type="component" value="Chromosome"/>
</dbReference>
<reference evidence="3 4" key="1">
    <citation type="submission" date="2019-09" db="EMBL/GenBank/DDBJ databases">
        <title>Gimesia benthica sp. nov., a novel bacterium isolated from deep-sea water of the Northwest Indian Ocean.</title>
        <authorList>
            <person name="Dai X."/>
        </authorList>
    </citation>
    <scope>NUCLEOTIDE SEQUENCE [LARGE SCALE GENOMIC DNA]</scope>
    <source>
        <strain evidence="3 4">E7</strain>
    </source>
</reference>
<dbReference type="Gene3D" id="3.40.30.10">
    <property type="entry name" value="Glutaredoxin"/>
    <property type="match status" value="1"/>
</dbReference>
<evidence type="ECO:0000259" key="2">
    <source>
        <dbReference type="PROSITE" id="PS51352"/>
    </source>
</evidence>
<evidence type="ECO:0000313" key="4">
    <source>
        <dbReference type="Proteomes" id="UP000427281"/>
    </source>
</evidence>
<evidence type="ECO:0000256" key="1">
    <source>
        <dbReference type="SAM" id="MobiDB-lite"/>
    </source>
</evidence>
<dbReference type="PROSITE" id="PS51352">
    <property type="entry name" value="THIOREDOXIN_2"/>
    <property type="match status" value="1"/>
</dbReference>
<dbReference type="InterPro" id="IPR036249">
    <property type="entry name" value="Thioredoxin-like_sf"/>
</dbReference>
<dbReference type="EMBL" id="CP043930">
    <property type="protein sequence ID" value="QGQ22057.1"/>
    <property type="molecule type" value="Genomic_DNA"/>
</dbReference>
<feature type="region of interest" description="Disordered" evidence="1">
    <location>
        <begin position="143"/>
        <end position="162"/>
    </location>
</feature>